<proteinExistence type="predicted"/>
<reference evidence="1" key="2">
    <citation type="submission" date="2020-07" db="EMBL/GenBank/DDBJ databases">
        <authorList>
            <person name="Vera ALvarez R."/>
            <person name="Arias-Moreno D.M."/>
            <person name="Jimenez-Jacinto V."/>
            <person name="Jimenez-Bremont J.F."/>
            <person name="Swaminathan K."/>
            <person name="Moose S.P."/>
            <person name="Guerrero-Gonzalez M.L."/>
            <person name="Marino-Ramirez L."/>
            <person name="Landsman D."/>
            <person name="Rodriguez-Kessler M."/>
            <person name="Delgado-Sanchez P."/>
        </authorList>
    </citation>
    <scope>NUCLEOTIDE SEQUENCE</scope>
    <source>
        <tissue evidence="1">Cladode</tissue>
    </source>
</reference>
<dbReference type="EMBL" id="GISG01240651">
    <property type="protein sequence ID" value="MBA4668715.1"/>
    <property type="molecule type" value="Transcribed_RNA"/>
</dbReference>
<name>A0A7C9ALL8_OPUST</name>
<dbReference type="AlphaFoldDB" id="A0A7C9ALL8"/>
<reference evidence="1" key="1">
    <citation type="journal article" date="2013" name="J. Plant Res.">
        <title>Effect of fungi and light on seed germination of three Opuntia species from semiarid lands of central Mexico.</title>
        <authorList>
            <person name="Delgado-Sanchez P."/>
            <person name="Jimenez-Bremont J.F."/>
            <person name="Guerrero-Gonzalez Mde L."/>
            <person name="Flores J."/>
        </authorList>
    </citation>
    <scope>NUCLEOTIDE SEQUENCE</scope>
    <source>
        <tissue evidence="1">Cladode</tissue>
    </source>
</reference>
<sequence>MVPVTMTSTYFVLGQSLVMIPCHKSFTHSDSIKLARFGSGFKIRETDSRTDGSVIWGLRVPVRMSWTNSGQCFSKNLMARMKPEAKTAPTRRTSLCWQRPQSIWEYMDW</sequence>
<organism evidence="1">
    <name type="scientific">Opuntia streptacantha</name>
    <name type="common">Prickly pear cactus</name>
    <name type="synonym">Opuntia cardona</name>
    <dbReference type="NCBI Taxonomy" id="393608"/>
    <lineage>
        <taxon>Eukaryota</taxon>
        <taxon>Viridiplantae</taxon>
        <taxon>Streptophyta</taxon>
        <taxon>Embryophyta</taxon>
        <taxon>Tracheophyta</taxon>
        <taxon>Spermatophyta</taxon>
        <taxon>Magnoliopsida</taxon>
        <taxon>eudicotyledons</taxon>
        <taxon>Gunneridae</taxon>
        <taxon>Pentapetalae</taxon>
        <taxon>Caryophyllales</taxon>
        <taxon>Cactineae</taxon>
        <taxon>Cactaceae</taxon>
        <taxon>Opuntioideae</taxon>
        <taxon>Opuntia</taxon>
    </lineage>
</organism>
<evidence type="ECO:0000313" key="1">
    <source>
        <dbReference type="EMBL" id="MBA4668715.1"/>
    </source>
</evidence>
<protein>
    <submittedName>
        <fullName evidence="1">Uncharacterized protein</fullName>
    </submittedName>
</protein>
<accession>A0A7C9ALL8</accession>